<evidence type="ECO:0000256" key="2">
    <source>
        <dbReference type="ARBA" id="ARBA00022723"/>
    </source>
</evidence>
<keyword evidence="5" id="KW-0472">Membrane</keyword>
<dbReference type="GO" id="GO:0016705">
    <property type="term" value="F:oxidoreductase activity, acting on paired donors, with incorporation or reduction of molecular oxygen"/>
    <property type="evidence" value="ECO:0007669"/>
    <property type="project" value="InterPro"/>
</dbReference>
<keyword evidence="5" id="KW-1133">Transmembrane helix</keyword>
<evidence type="ECO:0000256" key="1">
    <source>
        <dbReference type="ARBA" id="ARBA00010617"/>
    </source>
</evidence>
<dbReference type="EMBL" id="GCHU01022138">
    <property type="protein sequence ID" value="JAG85843.1"/>
    <property type="molecule type" value="Transcribed_RNA"/>
</dbReference>
<name>A0A0C9S4V0_9CONI</name>
<dbReference type="Pfam" id="PF00067">
    <property type="entry name" value="p450"/>
    <property type="match status" value="1"/>
</dbReference>
<dbReference type="InterPro" id="IPR001128">
    <property type="entry name" value="Cyt_P450"/>
</dbReference>
<protein>
    <submittedName>
        <fullName evidence="6">TSA: Wollemia nobilis Ref_Wollemi_Transcript_22298_2134 transcribed RNA sequence</fullName>
    </submittedName>
</protein>
<dbReference type="SUPFAM" id="SSF48264">
    <property type="entry name" value="Cytochrome P450"/>
    <property type="match status" value="1"/>
</dbReference>
<comment type="similarity">
    <text evidence="1">Belongs to the cytochrome P450 family.</text>
</comment>
<evidence type="ECO:0000313" key="6">
    <source>
        <dbReference type="EMBL" id="JAG85843.1"/>
    </source>
</evidence>
<evidence type="ECO:0000256" key="3">
    <source>
        <dbReference type="ARBA" id="ARBA00023002"/>
    </source>
</evidence>
<feature type="transmembrane region" description="Helical" evidence="5">
    <location>
        <begin position="12"/>
        <end position="33"/>
    </location>
</feature>
<reference evidence="6" key="1">
    <citation type="submission" date="2015-02" db="EMBL/GenBank/DDBJ databases">
        <title>A transcriptome of Wollemia nobilis - a relic of Gondwana.</title>
        <authorList>
            <person name="Chia J.Y."/>
            <person name="Leong Y.S."/>
            <person name="Abdul Karim S."/>
            <person name="Wan Azmi N."/>
            <person name="Hercus R."/>
            <person name="Croft L."/>
        </authorList>
    </citation>
    <scope>NUCLEOTIDE SEQUENCE</scope>
    <source>
        <strain evidence="6">MaeBrown</strain>
        <tissue evidence="6">Leaf</tissue>
    </source>
</reference>
<dbReference type="PANTHER" id="PTHR24296">
    <property type="entry name" value="CYTOCHROME P450"/>
    <property type="match status" value="1"/>
</dbReference>
<feature type="transmembrane region" description="Helical" evidence="5">
    <location>
        <begin position="39"/>
        <end position="57"/>
    </location>
</feature>
<dbReference type="GO" id="GO:0020037">
    <property type="term" value="F:heme binding"/>
    <property type="evidence" value="ECO:0007669"/>
    <property type="project" value="InterPro"/>
</dbReference>
<organism evidence="6">
    <name type="scientific">Wollemia nobilis</name>
    <dbReference type="NCBI Taxonomy" id="56998"/>
    <lineage>
        <taxon>Eukaryota</taxon>
        <taxon>Viridiplantae</taxon>
        <taxon>Streptophyta</taxon>
        <taxon>Embryophyta</taxon>
        <taxon>Tracheophyta</taxon>
        <taxon>Spermatophyta</taxon>
        <taxon>Pinopsida</taxon>
        <taxon>Pinidae</taxon>
        <taxon>Conifers II</taxon>
        <taxon>Araucariales</taxon>
        <taxon>Araucariaceae</taxon>
        <taxon>Wollemia</taxon>
    </lineage>
</organism>
<keyword evidence="2" id="KW-0479">Metal-binding</keyword>
<keyword evidence="5" id="KW-0812">Transmembrane</keyword>
<keyword evidence="4" id="KW-0408">Iron</keyword>
<evidence type="ECO:0000256" key="5">
    <source>
        <dbReference type="SAM" id="Phobius"/>
    </source>
</evidence>
<keyword evidence="3" id="KW-0560">Oxidoreductase</keyword>
<proteinExistence type="inferred from homology"/>
<evidence type="ECO:0000256" key="4">
    <source>
        <dbReference type="ARBA" id="ARBA00023004"/>
    </source>
</evidence>
<dbReference type="AlphaFoldDB" id="A0A0C9S4V0"/>
<dbReference type="GO" id="GO:0005506">
    <property type="term" value="F:iron ion binding"/>
    <property type="evidence" value="ECO:0007669"/>
    <property type="project" value="InterPro"/>
</dbReference>
<sequence>MFVFLSNPSHSRIHILQITCYCAAISVGFRTIMSVLGPWAWAIAATFGTLGIWIWIVKGKRSSVQITQGPRSWPLLGSILELSANFGRLYDWLTDYAMVVATFDTYLMGFRVLFTVDPANVEYILKTNFSNYVKGPAAHEVQYDLLGDGIFNSDGEMWRLQRKSASLEFSSKMLRIHSTETFRKYAVKLATVLQEQLGQKDSVVVNMQDMFMRMTFDSICELSFGVEIASLSCSLPNVPFASAFDRSNALCASRYFDPLWKLKKRLNLGSEAKLVQDVRVLDDFTYDLIRKRRNFIQQNAYKEVKSDLLSRFLFMAKENPEIYNDKKLRDAILNFVIAGRDTTAVTLSWLFWLLSKKSRSRTQNSERVRGDRSATGF</sequence>
<dbReference type="GO" id="GO:0004497">
    <property type="term" value="F:monooxygenase activity"/>
    <property type="evidence" value="ECO:0007669"/>
    <property type="project" value="InterPro"/>
</dbReference>
<accession>A0A0C9S4V0</accession>
<dbReference type="Gene3D" id="1.10.630.10">
    <property type="entry name" value="Cytochrome P450"/>
    <property type="match status" value="1"/>
</dbReference>
<dbReference type="InterPro" id="IPR036396">
    <property type="entry name" value="Cyt_P450_sf"/>
</dbReference>